<reference evidence="2" key="1">
    <citation type="submission" date="2019-06" db="EMBL/GenBank/DDBJ databases">
        <title>Draft genome sequence of the griseofulvin-producing fungus Xylaria cubensis strain G536.</title>
        <authorList>
            <person name="Mead M.E."/>
            <person name="Raja H.A."/>
            <person name="Steenwyk J.L."/>
            <person name="Knowles S.L."/>
            <person name="Oberlies N.H."/>
            <person name="Rokas A."/>
        </authorList>
    </citation>
    <scope>NUCLEOTIDE SEQUENCE [LARGE SCALE GENOMIC DNA]</scope>
    <source>
        <strain evidence="2">G536</strain>
    </source>
</reference>
<protein>
    <submittedName>
        <fullName evidence="1">Uncharacterized protein</fullName>
    </submittedName>
</protein>
<name>A0A553IEX2_9PEZI</name>
<dbReference type="EMBL" id="VFLP01000001">
    <property type="protein sequence ID" value="TRX98759.1"/>
    <property type="molecule type" value="Genomic_DNA"/>
</dbReference>
<accession>A0A553IEX2</accession>
<proteinExistence type="predicted"/>
<evidence type="ECO:0000313" key="2">
    <source>
        <dbReference type="Proteomes" id="UP000319160"/>
    </source>
</evidence>
<organism evidence="1 2">
    <name type="scientific">Xylaria flabelliformis</name>
    <dbReference type="NCBI Taxonomy" id="2512241"/>
    <lineage>
        <taxon>Eukaryota</taxon>
        <taxon>Fungi</taxon>
        <taxon>Dikarya</taxon>
        <taxon>Ascomycota</taxon>
        <taxon>Pezizomycotina</taxon>
        <taxon>Sordariomycetes</taxon>
        <taxon>Xylariomycetidae</taxon>
        <taxon>Xylariales</taxon>
        <taxon>Xylariaceae</taxon>
        <taxon>Xylaria</taxon>
    </lineage>
</organism>
<dbReference type="AlphaFoldDB" id="A0A553IEX2"/>
<evidence type="ECO:0000313" key="1">
    <source>
        <dbReference type="EMBL" id="TRX98759.1"/>
    </source>
</evidence>
<comment type="caution">
    <text evidence="1">The sequence shown here is derived from an EMBL/GenBank/DDBJ whole genome shotgun (WGS) entry which is preliminary data.</text>
</comment>
<dbReference type="Proteomes" id="UP000319160">
    <property type="component" value="Unassembled WGS sequence"/>
</dbReference>
<keyword evidence="2" id="KW-1185">Reference proteome</keyword>
<sequence length="91" mass="9962">MSDARGTLRPHATADPLGLSLSAEASWRQVLTWTMRFRPALEGNDIAQHQNFFEAAIKQTYYCHLARGFGPTFLTHAIGADIAAETDSAAQ</sequence>
<gene>
    <name evidence="1" type="ORF">FHL15_000101</name>
</gene>